<keyword evidence="3" id="KW-0274">FAD</keyword>
<protein>
    <recommendedName>
        <fullName evidence="6">FAD-binding domain-containing protein</fullName>
    </recommendedName>
</protein>
<comment type="cofactor">
    <cofactor evidence="1">
        <name>FAD</name>
        <dbReference type="ChEBI" id="CHEBI:57692"/>
    </cofactor>
</comment>
<evidence type="ECO:0000256" key="3">
    <source>
        <dbReference type="ARBA" id="ARBA00022827"/>
    </source>
</evidence>
<evidence type="ECO:0000256" key="4">
    <source>
        <dbReference type="ARBA" id="ARBA00023002"/>
    </source>
</evidence>
<dbReference type="Gene3D" id="3.50.50.60">
    <property type="entry name" value="FAD/NAD(P)-binding domain"/>
    <property type="match status" value="1"/>
</dbReference>
<comment type="caution">
    <text evidence="7">The sequence shown here is derived from an EMBL/GenBank/DDBJ whole genome shotgun (WGS) entry which is preliminary data.</text>
</comment>
<feature type="compositionally biased region" description="Basic and acidic residues" evidence="5">
    <location>
        <begin position="548"/>
        <end position="560"/>
    </location>
</feature>
<dbReference type="PRINTS" id="PR00420">
    <property type="entry name" value="RNGMNOXGNASE"/>
</dbReference>
<evidence type="ECO:0000313" key="8">
    <source>
        <dbReference type="Proteomes" id="UP000660262"/>
    </source>
</evidence>
<name>A0A830I473_9CHLO</name>
<proteinExistence type="predicted"/>
<dbReference type="GO" id="GO:0016491">
    <property type="term" value="F:oxidoreductase activity"/>
    <property type="evidence" value="ECO:0007669"/>
    <property type="project" value="UniProtKB-KW"/>
</dbReference>
<evidence type="ECO:0000256" key="5">
    <source>
        <dbReference type="SAM" id="MobiDB-lite"/>
    </source>
</evidence>
<feature type="compositionally biased region" description="Low complexity" evidence="5">
    <location>
        <begin position="60"/>
        <end position="81"/>
    </location>
</feature>
<keyword evidence="2" id="KW-0285">Flavoprotein</keyword>
<dbReference type="OrthoDB" id="655030at2759"/>
<sequence length="568" mass="62183">MGSLGVPQRTWLARSSRAPSSSGAQSSRRSTRSLGSRQQQQQQQRKNLLGSCSAALQKDTTPQSSSSPSDSPSASTSSSSPENNVVKNKPKVLIAGGGIGGLTSALACRARGIDCVVFERVGEYKPFGGPIQLQCNALSALETIDREFADEVIAQATITGDRLNGLLDGITGEWFMKFDTREPCRKNGLPLTLVISRYLLLDMLRKRVGPKVLRQGVEVVRYEHIEGGKRVRAHLDDGTYVDGDALVGSDGIRSIVRSQMRKEDREAPLRYSGYTVYTAVCDFTGIHTEVDKTGYQVFLGKDAYFVASDVGNGQQQYYAFLAVPPGGEDEWAKCERWSDTREMLLERFGDWCPAVKERLECTKPEDIERRDVYDIAPDPRWVDGRVALLGDSCHAVQPNLGQGGCQAIEGAKAITDELSMLTNGGEGVEGALMKYASRRFLRSASVSGFSRMAALMNTVYKPYLGSDPYGFYPDPVREMWLEVEKAKIPHPGRVIGQLMMFTSMQGILEYVGAGKVFDVTLPQSLGGACKGTEEERVPYCQVPGVSVPDRESLSDDDFKMKGIPGFAK</sequence>
<feature type="compositionally biased region" description="Low complexity" evidence="5">
    <location>
        <begin position="13"/>
        <end position="45"/>
    </location>
</feature>
<dbReference type="PANTHER" id="PTHR46496:SF1">
    <property type="entry name" value="ZEAXANTHIN EPOXIDASE, CHLOROPLASTIC"/>
    <property type="match status" value="1"/>
</dbReference>
<dbReference type="EMBL" id="BNJQ01000042">
    <property type="protein sequence ID" value="GHP12511.1"/>
    <property type="molecule type" value="Genomic_DNA"/>
</dbReference>
<dbReference type="SUPFAM" id="SSF51905">
    <property type="entry name" value="FAD/NAD(P)-binding domain"/>
    <property type="match status" value="1"/>
</dbReference>
<gene>
    <name evidence="7" type="ORF">PPROV_001123900</name>
</gene>
<evidence type="ECO:0000259" key="6">
    <source>
        <dbReference type="Pfam" id="PF01494"/>
    </source>
</evidence>
<dbReference type="Pfam" id="PF01494">
    <property type="entry name" value="FAD_binding_3"/>
    <property type="match status" value="1"/>
</dbReference>
<dbReference type="Proteomes" id="UP000660262">
    <property type="component" value="Unassembled WGS sequence"/>
</dbReference>
<reference evidence="7" key="1">
    <citation type="submission" date="2020-10" db="EMBL/GenBank/DDBJ databases">
        <title>Unveiling of a novel bifunctional photoreceptor, Dualchrome1, isolated from a cosmopolitan green alga.</title>
        <authorList>
            <person name="Suzuki S."/>
            <person name="Kawachi M."/>
        </authorList>
    </citation>
    <scope>NUCLEOTIDE SEQUENCE</scope>
    <source>
        <strain evidence="7">NIES 2893</strain>
    </source>
</reference>
<feature type="region of interest" description="Disordered" evidence="5">
    <location>
        <begin position="1"/>
        <end position="85"/>
    </location>
</feature>
<dbReference type="PANTHER" id="PTHR46496">
    <property type="match status" value="1"/>
</dbReference>
<evidence type="ECO:0000256" key="2">
    <source>
        <dbReference type="ARBA" id="ARBA00022630"/>
    </source>
</evidence>
<organism evidence="7 8">
    <name type="scientific">Pycnococcus provasolii</name>
    <dbReference type="NCBI Taxonomy" id="41880"/>
    <lineage>
        <taxon>Eukaryota</taxon>
        <taxon>Viridiplantae</taxon>
        <taxon>Chlorophyta</taxon>
        <taxon>Pseudoscourfieldiophyceae</taxon>
        <taxon>Pseudoscourfieldiales</taxon>
        <taxon>Pycnococcaceae</taxon>
        <taxon>Pycnococcus</taxon>
    </lineage>
</organism>
<accession>A0A830I473</accession>
<dbReference type="InterPro" id="IPR002938">
    <property type="entry name" value="FAD-bd"/>
</dbReference>
<keyword evidence="4" id="KW-0560">Oxidoreductase</keyword>
<feature type="region of interest" description="Disordered" evidence="5">
    <location>
        <begin position="548"/>
        <end position="568"/>
    </location>
</feature>
<keyword evidence="8" id="KW-1185">Reference proteome</keyword>
<evidence type="ECO:0000313" key="7">
    <source>
        <dbReference type="EMBL" id="GHP12511.1"/>
    </source>
</evidence>
<dbReference type="AlphaFoldDB" id="A0A830I473"/>
<dbReference type="GO" id="GO:0071949">
    <property type="term" value="F:FAD binding"/>
    <property type="evidence" value="ECO:0007669"/>
    <property type="project" value="InterPro"/>
</dbReference>
<evidence type="ECO:0000256" key="1">
    <source>
        <dbReference type="ARBA" id="ARBA00001974"/>
    </source>
</evidence>
<dbReference type="InterPro" id="IPR036188">
    <property type="entry name" value="FAD/NAD-bd_sf"/>
</dbReference>
<feature type="domain" description="FAD-binding" evidence="6">
    <location>
        <begin position="91"/>
        <end position="446"/>
    </location>
</feature>